<protein>
    <submittedName>
        <fullName evidence="1">Uncharacterized protein</fullName>
    </submittedName>
</protein>
<organism evidence="1 2">
    <name type="scientific">Morella rubra</name>
    <name type="common">Chinese bayberry</name>
    <dbReference type="NCBI Taxonomy" id="262757"/>
    <lineage>
        <taxon>Eukaryota</taxon>
        <taxon>Viridiplantae</taxon>
        <taxon>Streptophyta</taxon>
        <taxon>Embryophyta</taxon>
        <taxon>Tracheophyta</taxon>
        <taxon>Spermatophyta</taxon>
        <taxon>Magnoliopsida</taxon>
        <taxon>eudicotyledons</taxon>
        <taxon>Gunneridae</taxon>
        <taxon>Pentapetalae</taxon>
        <taxon>rosids</taxon>
        <taxon>fabids</taxon>
        <taxon>Fagales</taxon>
        <taxon>Myricaceae</taxon>
        <taxon>Morella</taxon>
    </lineage>
</organism>
<name>A0A6A1W1Z4_9ROSI</name>
<dbReference type="Proteomes" id="UP000516437">
    <property type="component" value="Chromosome 3"/>
</dbReference>
<dbReference type="EMBL" id="RXIC02000021">
    <property type="protein sequence ID" value="KAB1219221.1"/>
    <property type="molecule type" value="Genomic_DNA"/>
</dbReference>
<proteinExistence type="predicted"/>
<dbReference type="AlphaFoldDB" id="A0A6A1W1Z4"/>
<evidence type="ECO:0000313" key="1">
    <source>
        <dbReference type="EMBL" id="KAB1219221.1"/>
    </source>
</evidence>
<gene>
    <name evidence="1" type="ORF">CJ030_MR3G001296</name>
</gene>
<sequence length="331" mass="36896">MECDVAFPDFEEMKFEDRSIGIIIDDWGWISYLKRTDTVPVDMVLEFYAAVLDVADNNAPFWHITLRGGSFQFSVDVLAAYIGAGEHQPMPATSVHDAGESLSRQAQTELPACADSWMKTIDPTHQLCIDLDARLTTLEKNYVLLDSKLKEEVAIMRKDSQDIVMAAGKKCLRCNSGSRVVVAASHSQRASHDSPSPVTSQDIVMVAGEKYLRCNLGSRVVIAASPSQGVSSDSPSPVTVSPLPPKVVVRQHRGLNKYGASLMLPSHISLLVRSHVPLDEVKWSKFSDELSSSIDLVWRLEEARVEIEEMRARQMEYEKLLVQRSEMEKTM</sequence>
<evidence type="ECO:0000313" key="2">
    <source>
        <dbReference type="Proteomes" id="UP000516437"/>
    </source>
</evidence>
<accession>A0A6A1W1Z4</accession>
<comment type="caution">
    <text evidence="1">The sequence shown here is derived from an EMBL/GenBank/DDBJ whole genome shotgun (WGS) entry which is preliminary data.</text>
</comment>
<reference evidence="1 2" key="1">
    <citation type="journal article" date="2019" name="Plant Biotechnol. J.">
        <title>The red bayberry genome and genetic basis of sex determination.</title>
        <authorList>
            <person name="Jia H.M."/>
            <person name="Jia H.J."/>
            <person name="Cai Q.L."/>
            <person name="Wang Y."/>
            <person name="Zhao H.B."/>
            <person name="Yang W.F."/>
            <person name="Wang G.Y."/>
            <person name="Li Y.H."/>
            <person name="Zhan D.L."/>
            <person name="Shen Y.T."/>
            <person name="Niu Q.F."/>
            <person name="Chang L."/>
            <person name="Qiu J."/>
            <person name="Zhao L."/>
            <person name="Xie H.B."/>
            <person name="Fu W.Y."/>
            <person name="Jin J."/>
            <person name="Li X.W."/>
            <person name="Jiao Y."/>
            <person name="Zhou C.C."/>
            <person name="Tu T."/>
            <person name="Chai C.Y."/>
            <person name="Gao J.L."/>
            <person name="Fan L.J."/>
            <person name="van de Weg E."/>
            <person name="Wang J.Y."/>
            <person name="Gao Z.S."/>
        </authorList>
    </citation>
    <scope>NUCLEOTIDE SEQUENCE [LARGE SCALE GENOMIC DNA]</scope>
    <source>
        <tissue evidence="1">Leaves</tissue>
    </source>
</reference>
<keyword evidence="2" id="KW-1185">Reference proteome</keyword>